<dbReference type="GeneID" id="89509889"/>
<evidence type="ECO:0000313" key="1">
    <source>
        <dbReference type="EMBL" id="SHI78103.1"/>
    </source>
</evidence>
<accession>A0A1M6DY75</accession>
<proteinExistence type="predicted"/>
<dbReference type="STRING" id="1121131.SAMN02745229_03613"/>
<dbReference type="RefSeq" id="WP_073389836.1">
    <property type="nucleotide sequence ID" value="NZ_FQXK01000040.1"/>
</dbReference>
<organism evidence="1 2">
    <name type="scientific">Butyrivibrio fibrisolvens DSM 3071</name>
    <dbReference type="NCBI Taxonomy" id="1121131"/>
    <lineage>
        <taxon>Bacteria</taxon>
        <taxon>Bacillati</taxon>
        <taxon>Bacillota</taxon>
        <taxon>Clostridia</taxon>
        <taxon>Lachnospirales</taxon>
        <taxon>Lachnospiraceae</taxon>
        <taxon>Butyrivibrio</taxon>
    </lineage>
</organism>
<protein>
    <submittedName>
        <fullName evidence="1">Uncharacterized protein</fullName>
    </submittedName>
</protein>
<dbReference type="AlphaFoldDB" id="A0A1M6DY75"/>
<reference evidence="2" key="1">
    <citation type="submission" date="2016-11" db="EMBL/GenBank/DDBJ databases">
        <authorList>
            <person name="Varghese N."/>
            <person name="Submissions S."/>
        </authorList>
    </citation>
    <scope>NUCLEOTIDE SEQUENCE [LARGE SCALE GENOMIC DNA]</scope>
    <source>
        <strain evidence="2">DSM 3071</strain>
    </source>
</reference>
<dbReference type="OrthoDB" id="2004946at2"/>
<sequence length="68" mass="7922">MLSFYLCRGDETVSSMLDRINAEDTDGITYVCDEVEDHCFINDEKFVNADKIINYHNEYWAVHAVRGE</sequence>
<dbReference type="Proteomes" id="UP000184278">
    <property type="component" value="Unassembled WGS sequence"/>
</dbReference>
<name>A0A1M6DY75_BUTFI</name>
<keyword evidence="2" id="KW-1185">Reference proteome</keyword>
<gene>
    <name evidence="1" type="ORF">SAMN02745229_03613</name>
</gene>
<dbReference type="EMBL" id="FQXK01000040">
    <property type="protein sequence ID" value="SHI78103.1"/>
    <property type="molecule type" value="Genomic_DNA"/>
</dbReference>
<evidence type="ECO:0000313" key="2">
    <source>
        <dbReference type="Proteomes" id="UP000184278"/>
    </source>
</evidence>